<dbReference type="AlphaFoldDB" id="A0AA39IUS2"/>
<keyword evidence="2" id="KW-1185">Reference proteome</keyword>
<accession>A0AA39IUS2</accession>
<dbReference type="EMBL" id="JAUEPT010000235">
    <property type="protein sequence ID" value="KAK0429549.1"/>
    <property type="molecule type" value="Genomic_DNA"/>
</dbReference>
<evidence type="ECO:0000313" key="1">
    <source>
        <dbReference type="EMBL" id="KAK0429549.1"/>
    </source>
</evidence>
<gene>
    <name evidence="1" type="ORF">EV421DRAFT_1865620</name>
</gene>
<organism evidence="1 2">
    <name type="scientific">Armillaria borealis</name>
    <dbReference type="NCBI Taxonomy" id="47425"/>
    <lineage>
        <taxon>Eukaryota</taxon>
        <taxon>Fungi</taxon>
        <taxon>Dikarya</taxon>
        <taxon>Basidiomycota</taxon>
        <taxon>Agaricomycotina</taxon>
        <taxon>Agaricomycetes</taxon>
        <taxon>Agaricomycetidae</taxon>
        <taxon>Agaricales</taxon>
        <taxon>Marasmiineae</taxon>
        <taxon>Physalacriaceae</taxon>
        <taxon>Armillaria</taxon>
    </lineage>
</organism>
<sequence length="239" mass="26473">MSSLQSLAFTTQLLPRVVQENTRTVPVVLASITRLSCVIVQLEIPLDSESSDSMLSLLVLPSLDHLDISYKNIQSSTAAADAGDGVVHMLQRSSCALKTLKLSVWGPVISDPLRLLQCGSSSSLEEISILGFPFDRIRDILSHPYIANDTALFLPKLHSTEIDVSSPSLTPEEYKLFEGYIRLFLESREAGGAALNRLHIHSQAIYTMSDFLKGRLLTLCDRGLCFYISRYDLNDPQPF</sequence>
<protein>
    <submittedName>
        <fullName evidence="1">Uncharacterized protein</fullName>
    </submittedName>
</protein>
<reference evidence="1" key="1">
    <citation type="submission" date="2023-06" db="EMBL/GenBank/DDBJ databases">
        <authorList>
            <consortium name="Lawrence Berkeley National Laboratory"/>
            <person name="Ahrendt S."/>
            <person name="Sahu N."/>
            <person name="Indic B."/>
            <person name="Wong-Bajracharya J."/>
            <person name="Merenyi Z."/>
            <person name="Ke H.-M."/>
            <person name="Monk M."/>
            <person name="Kocsube S."/>
            <person name="Drula E."/>
            <person name="Lipzen A."/>
            <person name="Balint B."/>
            <person name="Henrissat B."/>
            <person name="Andreopoulos B."/>
            <person name="Martin F.M."/>
            <person name="Harder C.B."/>
            <person name="Rigling D."/>
            <person name="Ford K.L."/>
            <person name="Foster G.D."/>
            <person name="Pangilinan J."/>
            <person name="Papanicolaou A."/>
            <person name="Barry K."/>
            <person name="LaButti K."/>
            <person name="Viragh M."/>
            <person name="Koriabine M."/>
            <person name="Yan M."/>
            <person name="Riley R."/>
            <person name="Champramary S."/>
            <person name="Plett K.L."/>
            <person name="Tsai I.J."/>
            <person name="Slot J."/>
            <person name="Sipos G."/>
            <person name="Plett J."/>
            <person name="Nagy L.G."/>
            <person name="Grigoriev I.V."/>
        </authorList>
    </citation>
    <scope>NUCLEOTIDE SEQUENCE</scope>
    <source>
        <strain evidence="1">FPL87.14</strain>
    </source>
</reference>
<proteinExistence type="predicted"/>
<dbReference type="Proteomes" id="UP001175226">
    <property type="component" value="Unassembled WGS sequence"/>
</dbReference>
<evidence type="ECO:0000313" key="2">
    <source>
        <dbReference type="Proteomes" id="UP001175226"/>
    </source>
</evidence>
<name>A0AA39IUS2_9AGAR</name>
<comment type="caution">
    <text evidence="1">The sequence shown here is derived from an EMBL/GenBank/DDBJ whole genome shotgun (WGS) entry which is preliminary data.</text>
</comment>